<sequence>MCHVYFRFVRLRLHLTDLNGLRMFALVALPGIDGAVGLRHGAACRSRQCPFSHLVLRQQWWGTPLQHPTLRWDWRDHTLSPARSGVVICPMPTPRLCLRTADWGY</sequence>
<reference evidence="1" key="2">
    <citation type="submission" date="2020-10" db="EMBL/GenBank/DDBJ databases">
        <authorList>
            <person name="Cooper E.A."/>
            <person name="Brenton Z.W."/>
            <person name="Flinn B.S."/>
            <person name="Jenkins J."/>
            <person name="Shu S."/>
            <person name="Flowers D."/>
            <person name="Luo F."/>
            <person name="Wang Y."/>
            <person name="Xia P."/>
            <person name="Barry K."/>
            <person name="Daum C."/>
            <person name="Lipzen A."/>
            <person name="Yoshinaga Y."/>
            <person name="Schmutz J."/>
            <person name="Saski C."/>
            <person name="Vermerris W."/>
            <person name="Kresovich S."/>
        </authorList>
    </citation>
    <scope>NUCLEOTIDE SEQUENCE</scope>
</reference>
<evidence type="ECO:0000313" key="1">
    <source>
        <dbReference type="EMBL" id="KAG0548065.1"/>
    </source>
</evidence>
<reference evidence="1" key="1">
    <citation type="journal article" date="2019" name="BMC Genomics">
        <title>A new reference genome for Sorghum bicolor reveals high levels of sequence similarity between sweet and grain genotypes: implications for the genetics of sugar metabolism.</title>
        <authorList>
            <person name="Cooper E.A."/>
            <person name="Brenton Z.W."/>
            <person name="Flinn B.S."/>
            <person name="Jenkins J."/>
            <person name="Shu S."/>
            <person name="Flowers D."/>
            <person name="Luo F."/>
            <person name="Wang Y."/>
            <person name="Xia P."/>
            <person name="Barry K."/>
            <person name="Daum C."/>
            <person name="Lipzen A."/>
            <person name="Yoshinaga Y."/>
            <person name="Schmutz J."/>
            <person name="Saski C."/>
            <person name="Vermerris W."/>
            <person name="Kresovich S."/>
        </authorList>
    </citation>
    <scope>NUCLEOTIDE SEQUENCE</scope>
</reference>
<accession>A0A921UYG7</accession>
<name>A0A921UYG7_SORBI</name>
<comment type="caution">
    <text evidence="1">The sequence shown here is derived from an EMBL/GenBank/DDBJ whole genome shotgun (WGS) entry which is preliminary data.</text>
</comment>
<evidence type="ECO:0000313" key="2">
    <source>
        <dbReference type="Proteomes" id="UP000807115"/>
    </source>
</evidence>
<proteinExistence type="predicted"/>
<dbReference type="AlphaFoldDB" id="A0A921UYG7"/>
<dbReference type="Gramene" id="EER91044">
    <property type="protein sequence ID" value="EER91044"/>
    <property type="gene ID" value="SORBI_3001G129100"/>
</dbReference>
<gene>
    <name evidence="1" type="ORF">BDA96_01G134400</name>
</gene>
<dbReference type="Proteomes" id="UP000807115">
    <property type="component" value="Chromosome 1"/>
</dbReference>
<dbReference type="EMBL" id="CM027680">
    <property type="protein sequence ID" value="KAG0548065.1"/>
    <property type="molecule type" value="Genomic_DNA"/>
</dbReference>
<protein>
    <submittedName>
        <fullName evidence="1">Uncharacterized protein</fullName>
    </submittedName>
</protein>
<organism evidence="1 2">
    <name type="scientific">Sorghum bicolor</name>
    <name type="common">Sorghum</name>
    <name type="synonym">Sorghum vulgare</name>
    <dbReference type="NCBI Taxonomy" id="4558"/>
    <lineage>
        <taxon>Eukaryota</taxon>
        <taxon>Viridiplantae</taxon>
        <taxon>Streptophyta</taxon>
        <taxon>Embryophyta</taxon>
        <taxon>Tracheophyta</taxon>
        <taxon>Spermatophyta</taxon>
        <taxon>Magnoliopsida</taxon>
        <taxon>Liliopsida</taxon>
        <taxon>Poales</taxon>
        <taxon>Poaceae</taxon>
        <taxon>PACMAD clade</taxon>
        <taxon>Panicoideae</taxon>
        <taxon>Andropogonodae</taxon>
        <taxon>Andropogoneae</taxon>
        <taxon>Sorghinae</taxon>
        <taxon>Sorghum</taxon>
    </lineage>
</organism>